<evidence type="ECO:0000313" key="1">
    <source>
        <dbReference type="EMBL" id="CAI8603825.1"/>
    </source>
</evidence>
<dbReference type="AlphaFoldDB" id="A0AAV1A4K8"/>
<accession>A0AAV1A4K8</accession>
<proteinExistence type="predicted"/>
<protein>
    <submittedName>
        <fullName evidence="1">Uncharacterized protein</fullName>
    </submittedName>
</protein>
<gene>
    <name evidence="1" type="ORF">VFH_III103920</name>
</gene>
<sequence length="117" mass="13911">MIGNFDLQFFDEDYTYFLGLYDEARQKKFIKLAYHTRWESVVMGFCFPGRREAFLHYNIRQEKEKLKAVMKTFKYLDTLVEKVKLIALEVFEKNEALAFVQASLSKVEFALAEEEQS</sequence>
<dbReference type="Proteomes" id="UP001157006">
    <property type="component" value="Chromosome 3"/>
</dbReference>
<evidence type="ECO:0000313" key="2">
    <source>
        <dbReference type="Proteomes" id="UP001157006"/>
    </source>
</evidence>
<keyword evidence="2" id="KW-1185">Reference proteome</keyword>
<reference evidence="1 2" key="1">
    <citation type="submission" date="2023-01" db="EMBL/GenBank/DDBJ databases">
        <authorList>
            <person name="Kreplak J."/>
        </authorList>
    </citation>
    <scope>NUCLEOTIDE SEQUENCE [LARGE SCALE GENOMIC DNA]</scope>
</reference>
<dbReference type="EMBL" id="OX451738">
    <property type="protein sequence ID" value="CAI8603825.1"/>
    <property type="molecule type" value="Genomic_DNA"/>
</dbReference>
<organism evidence="1 2">
    <name type="scientific">Vicia faba</name>
    <name type="common">Broad bean</name>
    <name type="synonym">Faba vulgaris</name>
    <dbReference type="NCBI Taxonomy" id="3906"/>
    <lineage>
        <taxon>Eukaryota</taxon>
        <taxon>Viridiplantae</taxon>
        <taxon>Streptophyta</taxon>
        <taxon>Embryophyta</taxon>
        <taxon>Tracheophyta</taxon>
        <taxon>Spermatophyta</taxon>
        <taxon>Magnoliopsida</taxon>
        <taxon>eudicotyledons</taxon>
        <taxon>Gunneridae</taxon>
        <taxon>Pentapetalae</taxon>
        <taxon>rosids</taxon>
        <taxon>fabids</taxon>
        <taxon>Fabales</taxon>
        <taxon>Fabaceae</taxon>
        <taxon>Papilionoideae</taxon>
        <taxon>50 kb inversion clade</taxon>
        <taxon>NPAAA clade</taxon>
        <taxon>Hologalegina</taxon>
        <taxon>IRL clade</taxon>
        <taxon>Fabeae</taxon>
        <taxon>Vicia</taxon>
    </lineage>
</organism>
<name>A0AAV1A4K8_VICFA</name>